<dbReference type="PANTHER" id="PTHR32309">
    <property type="entry name" value="TYROSINE-PROTEIN KINASE"/>
    <property type="match status" value="1"/>
</dbReference>
<feature type="transmembrane region" description="Helical" evidence="1">
    <location>
        <begin position="57"/>
        <end position="76"/>
    </location>
</feature>
<dbReference type="InterPro" id="IPR032807">
    <property type="entry name" value="GNVR"/>
</dbReference>
<comment type="caution">
    <text evidence="3">The sequence shown here is derived from an EMBL/GenBank/DDBJ whole genome shotgun (WGS) entry which is preliminary data.</text>
</comment>
<organism evidence="3 4">
    <name type="scientific">Georgfuchsia toluolica</name>
    <dbReference type="NCBI Taxonomy" id="424218"/>
    <lineage>
        <taxon>Bacteria</taxon>
        <taxon>Pseudomonadati</taxon>
        <taxon>Pseudomonadota</taxon>
        <taxon>Betaproteobacteria</taxon>
        <taxon>Nitrosomonadales</taxon>
        <taxon>Sterolibacteriaceae</taxon>
        <taxon>Georgfuchsia</taxon>
    </lineage>
</organism>
<protein>
    <recommendedName>
        <fullName evidence="2">Tyrosine-protein kinase G-rich domain-containing protein</fullName>
    </recommendedName>
</protein>
<dbReference type="GO" id="GO:0004713">
    <property type="term" value="F:protein tyrosine kinase activity"/>
    <property type="evidence" value="ECO:0007669"/>
    <property type="project" value="TreeGrafter"/>
</dbReference>
<keyword evidence="1" id="KW-0472">Membrane</keyword>
<evidence type="ECO:0000313" key="3">
    <source>
        <dbReference type="EMBL" id="CAG4884348.1"/>
    </source>
</evidence>
<dbReference type="Proteomes" id="UP000742786">
    <property type="component" value="Unassembled WGS sequence"/>
</dbReference>
<reference evidence="3" key="1">
    <citation type="submission" date="2021-04" db="EMBL/GenBank/DDBJ databases">
        <authorList>
            <person name="Hornung B."/>
        </authorList>
    </citation>
    <scope>NUCLEOTIDE SEQUENCE</scope>
    <source>
        <strain evidence="3">G5G6</strain>
    </source>
</reference>
<dbReference type="RefSeq" id="WP_220636209.1">
    <property type="nucleotide sequence ID" value="NZ_CAJQUM010000001.1"/>
</dbReference>
<evidence type="ECO:0000256" key="1">
    <source>
        <dbReference type="SAM" id="Phobius"/>
    </source>
</evidence>
<gene>
    <name evidence="3" type="ORF">GTOL_12231</name>
</gene>
<dbReference type="PANTHER" id="PTHR32309:SF13">
    <property type="entry name" value="FERRIC ENTEROBACTIN TRANSPORT PROTEIN FEPE"/>
    <property type="match status" value="1"/>
</dbReference>
<proteinExistence type="predicted"/>
<dbReference type="Pfam" id="PF13807">
    <property type="entry name" value="GNVR"/>
    <property type="match status" value="1"/>
</dbReference>
<keyword evidence="1" id="KW-1133">Transmembrane helix</keyword>
<keyword evidence="4" id="KW-1185">Reference proteome</keyword>
<dbReference type="GO" id="GO:0005886">
    <property type="term" value="C:plasma membrane"/>
    <property type="evidence" value="ECO:0007669"/>
    <property type="project" value="TreeGrafter"/>
</dbReference>
<name>A0A916N0X1_9PROT</name>
<accession>A0A916N0X1</accession>
<feature type="domain" description="Tyrosine-protein kinase G-rich" evidence="2">
    <location>
        <begin position="4"/>
        <end position="78"/>
    </location>
</feature>
<sequence>MKNLGLLRDVKYYETVFELMAQQFAMAKIDEAKAPLLIQVVDKAVVPDRKSKPKRSLIVLLSALAAGFAAVLWAFVKEGLEKVHQNPESAERLATFRRYWSWRKG</sequence>
<dbReference type="InterPro" id="IPR050445">
    <property type="entry name" value="Bact_polysacc_biosynth/exp"/>
</dbReference>
<dbReference type="AlphaFoldDB" id="A0A916N0X1"/>
<dbReference type="EMBL" id="CAJQUM010000001">
    <property type="protein sequence ID" value="CAG4884348.1"/>
    <property type="molecule type" value="Genomic_DNA"/>
</dbReference>
<evidence type="ECO:0000313" key="4">
    <source>
        <dbReference type="Proteomes" id="UP000742786"/>
    </source>
</evidence>
<evidence type="ECO:0000259" key="2">
    <source>
        <dbReference type="Pfam" id="PF13807"/>
    </source>
</evidence>
<keyword evidence="1" id="KW-0812">Transmembrane</keyword>